<keyword evidence="3" id="KW-1185">Reference proteome</keyword>
<comment type="caution">
    <text evidence="2">The sequence shown here is derived from an EMBL/GenBank/DDBJ whole genome shotgun (WGS) entry which is preliminary data.</text>
</comment>
<evidence type="ECO:0000313" key="2">
    <source>
        <dbReference type="EMBL" id="KAL3684165.1"/>
    </source>
</evidence>
<feature type="domain" description="AB hydrolase-1" evidence="1">
    <location>
        <begin position="168"/>
        <end position="480"/>
    </location>
</feature>
<dbReference type="PRINTS" id="PR00412">
    <property type="entry name" value="EPOXHYDRLASE"/>
</dbReference>
<accession>A0ABD3GY33</accession>
<organism evidence="2 3">
    <name type="scientific">Riccia sorocarpa</name>
    <dbReference type="NCBI Taxonomy" id="122646"/>
    <lineage>
        <taxon>Eukaryota</taxon>
        <taxon>Viridiplantae</taxon>
        <taxon>Streptophyta</taxon>
        <taxon>Embryophyta</taxon>
        <taxon>Marchantiophyta</taxon>
        <taxon>Marchantiopsida</taxon>
        <taxon>Marchantiidae</taxon>
        <taxon>Marchantiales</taxon>
        <taxon>Ricciaceae</taxon>
        <taxon>Riccia</taxon>
    </lineage>
</organism>
<dbReference type="InterPro" id="IPR000073">
    <property type="entry name" value="AB_hydrolase_1"/>
</dbReference>
<dbReference type="PANTHER" id="PTHR43689:SF1">
    <property type="entry name" value="ALPHA_BETA-HYDROLASES SUPERFAMILY PROTEIN"/>
    <property type="match status" value="1"/>
</dbReference>
<dbReference type="InterPro" id="IPR029058">
    <property type="entry name" value="AB_hydrolase_fold"/>
</dbReference>
<dbReference type="InterPro" id="IPR000639">
    <property type="entry name" value="Epox_hydrolase-like"/>
</dbReference>
<dbReference type="AlphaFoldDB" id="A0ABD3GY33"/>
<name>A0ABD3GY33_9MARC</name>
<dbReference type="Proteomes" id="UP001633002">
    <property type="component" value="Unassembled WGS sequence"/>
</dbReference>
<dbReference type="Gene3D" id="3.40.50.1820">
    <property type="entry name" value="alpha/beta hydrolase"/>
    <property type="match status" value="1"/>
</dbReference>
<proteinExistence type="predicted"/>
<evidence type="ECO:0000313" key="3">
    <source>
        <dbReference type="Proteomes" id="UP001633002"/>
    </source>
</evidence>
<protein>
    <recommendedName>
        <fullName evidence="1">AB hydrolase-1 domain-containing protein</fullName>
    </recommendedName>
</protein>
<dbReference type="PANTHER" id="PTHR43689">
    <property type="entry name" value="HYDROLASE"/>
    <property type="match status" value="1"/>
</dbReference>
<gene>
    <name evidence="2" type="ORF">R1sor_002187</name>
</gene>
<dbReference type="Pfam" id="PF12697">
    <property type="entry name" value="Abhydrolase_6"/>
    <property type="match status" value="1"/>
</dbReference>
<sequence>MAELSCLGSYSVSLTNRPFFSALPAGDNTKLLRMRTAKSGFCTIRRISGFLKYQELGIICRQDASRLGNRWKIRNRRTIIASAAAGAAQGDGAGIQENNSLQGQSRKEEARRRLIAGVDQSRLVDPWLLADPDSRFAEYYGVQIHHKIARPDDSNDSKEDESVRVPAILLHGFGASLFSWERVMPQLAKVLGEAVVAFDRPAFGLTSRVFPGSAQTIKKMKSKFDNFYSVAFSASATLSFVDFIQAKQAILIGHSAGSVVAVEAYHRAPEKIAAMIFVAPALVAPLVMRQMKEATESAEREKDLETEVKSSDSSPGQKLWASVLWVWSKFMDAFRSVRIILTLAVAKLLGLILKSPPGLWLIRRIMDKGGPAAVRIAFFDRNKADQYVLNGYTKPLGCRDWEKALVEYTLAMIENSGQATSTKGLEDIKCPVLVVSGDSDWIVPDWNAERLAKAFPKAEFKRIKKCGHLPQEEAPDELIEIIRDFVSRNLVKCGSTVTKTASVVNGSYS</sequence>
<reference evidence="2 3" key="1">
    <citation type="submission" date="2024-09" db="EMBL/GenBank/DDBJ databases">
        <title>Chromosome-scale assembly of Riccia sorocarpa.</title>
        <authorList>
            <person name="Paukszto L."/>
        </authorList>
    </citation>
    <scope>NUCLEOTIDE SEQUENCE [LARGE SCALE GENOMIC DNA]</scope>
    <source>
        <strain evidence="2">LP-2024</strain>
        <tissue evidence="2">Aerial parts of the thallus</tissue>
    </source>
</reference>
<dbReference type="SUPFAM" id="SSF53474">
    <property type="entry name" value="alpha/beta-Hydrolases"/>
    <property type="match status" value="1"/>
</dbReference>
<dbReference type="EMBL" id="JBJQOH010000006">
    <property type="protein sequence ID" value="KAL3684165.1"/>
    <property type="molecule type" value="Genomic_DNA"/>
</dbReference>
<evidence type="ECO:0000259" key="1">
    <source>
        <dbReference type="Pfam" id="PF12697"/>
    </source>
</evidence>